<evidence type="ECO:0000313" key="2">
    <source>
        <dbReference type="EMBL" id="KMK50620.1"/>
    </source>
</evidence>
<feature type="compositionally biased region" description="Low complexity" evidence="1">
    <location>
        <begin position="115"/>
        <end position="126"/>
    </location>
</feature>
<proteinExistence type="predicted"/>
<feature type="compositionally biased region" description="Basic and acidic residues" evidence="1">
    <location>
        <begin position="100"/>
        <end position="113"/>
    </location>
</feature>
<dbReference type="InterPro" id="IPR020274">
    <property type="entry name" value="Uncharacterised_HI1496"/>
</dbReference>
<feature type="region of interest" description="Disordered" evidence="1">
    <location>
        <begin position="57"/>
        <end position="126"/>
    </location>
</feature>
<evidence type="ECO:0000313" key="3">
    <source>
        <dbReference type="Proteomes" id="UP000036270"/>
    </source>
</evidence>
<dbReference type="STRING" id="67855.RO21_10780"/>
<feature type="compositionally biased region" description="Basic and acidic residues" evidence="1">
    <location>
        <begin position="78"/>
        <end position="90"/>
    </location>
</feature>
<keyword evidence="3" id="KW-1185">Reference proteome</keyword>
<dbReference type="Proteomes" id="UP000036270">
    <property type="component" value="Unassembled WGS sequence"/>
</dbReference>
<sequence>MIISVVAGVVILFGVMAYKVRQANQTIEKMFDTQAKLTAQNQQQAVEIQTKKAEIKNAQIKRKNDDEVKRSNAPSVDQRLHDHGWFRAEDNDNGLSGVRADLRQSRGHDRDETSDTGSQSDTSGDL</sequence>
<dbReference type="Pfam" id="PF10883">
    <property type="entry name" value="DUF2681"/>
    <property type="match status" value="1"/>
</dbReference>
<dbReference type="AlphaFoldDB" id="A0A0J5P4K3"/>
<gene>
    <name evidence="2" type="ORF">RO21_10780</name>
</gene>
<organism evidence="2 3">
    <name type="scientific">Muribacter muris</name>
    <dbReference type="NCBI Taxonomy" id="67855"/>
    <lineage>
        <taxon>Bacteria</taxon>
        <taxon>Pseudomonadati</taxon>
        <taxon>Pseudomonadota</taxon>
        <taxon>Gammaproteobacteria</taxon>
        <taxon>Pasteurellales</taxon>
        <taxon>Pasteurellaceae</taxon>
        <taxon>Muribacter</taxon>
    </lineage>
</organism>
<reference evidence="2 3" key="1">
    <citation type="submission" date="2014-12" db="EMBL/GenBank/DDBJ databases">
        <title>Reclassification of Actinobacillus muris as Muribacter muris.</title>
        <authorList>
            <person name="Christensen H."/>
            <person name="Nicklas W."/>
            <person name="Bisgaard M."/>
        </authorList>
    </citation>
    <scope>NUCLEOTIDE SEQUENCE [LARGE SCALE GENOMIC DNA]</scope>
    <source>
        <strain evidence="2 3">Ackerman80-443D</strain>
    </source>
</reference>
<protein>
    <recommendedName>
        <fullName evidence="4">DUF2681 domain-containing protein</fullName>
    </recommendedName>
</protein>
<evidence type="ECO:0008006" key="4">
    <source>
        <dbReference type="Google" id="ProtNLM"/>
    </source>
</evidence>
<comment type="caution">
    <text evidence="2">The sequence shown here is derived from an EMBL/GenBank/DDBJ whole genome shotgun (WGS) entry which is preliminary data.</text>
</comment>
<name>A0A0J5P4K3_9PAST</name>
<evidence type="ECO:0000256" key="1">
    <source>
        <dbReference type="SAM" id="MobiDB-lite"/>
    </source>
</evidence>
<accession>A0A0J5P4K3</accession>
<dbReference type="PATRIC" id="fig|67855.3.peg.2377"/>
<dbReference type="EMBL" id="JWIZ01000084">
    <property type="protein sequence ID" value="KMK50620.1"/>
    <property type="molecule type" value="Genomic_DNA"/>
</dbReference>